<dbReference type="Pfam" id="PF13279">
    <property type="entry name" value="4HBT_2"/>
    <property type="match status" value="1"/>
</dbReference>
<dbReference type="SUPFAM" id="SSF54637">
    <property type="entry name" value="Thioesterase/thiol ester dehydrase-isomerase"/>
    <property type="match status" value="1"/>
</dbReference>
<dbReference type="PIRSF" id="PIRSF003230">
    <property type="entry name" value="YbgC"/>
    <property type="match status" value="1"/>
</dbReference>
<dbReference type="OrthoDB" id="9800856at2"/>
<dbReference type="PANTHER" id="PTHR31793:SF27">
    <property type="entry name" value="NOVEL THIOESTERASE SUPERFAMILY DOMAIN AND SAPOSIN A-TYPE DOMAIN CONTAINING PROTEIN (0610012H03RIK)"/>
    <property type="match status" value="1"/>
</dbReference>
<dbReference type="CDD" id="cd00586">
    <property type="entry name" value="4HBT"/>
    <property type="match status" value="1"/>
</dbReference>
<dbReference type="PANTHER" id="PTHR31793">
    <property type="entry name" value="4-HYDROXYBENZOYL-COA THIOESTERASE FAMILY MEMBER"/>
    <property type="match status" value="1"/>
</dbReference>
<dbReference type="STRING" id="525904.Tter_0672"/>
<evidence type="ECO:0000313" key="4">
    <source>
        <dbReference type="Proteomes" id="UP000000323"/>
    </source>
</evidence>
<sequence length="145" mass="17184">MAAHKTQVRVRYAHTDQSGVVYHTRYIEWFEAGRSDAMREHGMPYSEIEALGILLPVIEVYARYHRPAVYEQLLDIWTYVGELTRTRIRFDYRITVAEQNDPLVTGYTVHPFISRDNKILRLDRMPELWQRLQEAARELSHDAVH</sequence>
<evidence type="ECO:0000313" key="3">
    <source>
        <dbReference type="EMBL" id="ACZ41589.1"/>
    </source>
</evidence>
<dbReference type="HOGENOM" id="CLU_101141_3_3_0"/>
<dbReference type="InterPro" id="IPR029069">
    <property type="entry name" value="HotDog_dom_sf"/>
</dbReference>
<proteinExistence type="inferred from homology"/>
<dbReference type="RefSeq" id="WP_012874624.1">
    <property type="nucleotide sequence ID" value="NC_013525.1"/>
</dbReference>
<dbReference type="Gene3D" id="3.10.129.10">
    <property type="entry name" value="Hotdog Thioesterase"/>
    <property type="match status" value="1"/>
</dbReference>
<comment type="similarity">
    <text evidence="1">Belongs to the 4-hydroxybenzoyl-CoA thioesterase family.</text>
</comment>
<dbReference type="InterPro" id="IPR006684">
    <property type="entry name" value="YbgC/YbaW"/>
</dbReference>
<evidence type="ECO:0000256" key="1">
    <source>
        <dbReference type="ARBA" id="ARBA00005953"/>
    </source>
</evidence>
<organism evidence="3 4">
    <name type="scientific">Thermobaculum terrenum (strain ATCC BAA-798 / CCMEE 7001 / YNP1)</name>
    <dbReference type="NCBI Taxonomy" id="525904"/>
    <lineage>
        <taxon>Bacteria</taxon>
        <taxon>Bacillati</taxon>
        <taxon>Chloroflexota</taxon>
        <taxon>Chloroflexia</taxon>
        <taxon>Candidatus Thermobaculales</taxon>
        <taxon>Candidatus Thermobaculaceae</taxon>
        <taxon>Thermobaculum</taxon>
    </lineage>
</organism>
<keyword evidence="2" id="KW-0378">Hydrolase</keyword>
<name>D1CF83_THET1</name>
<protein>
    <submittedName>
        <fullName evidence="3">Thioesterase superfamily protein</fullName>
    </submittedName>
</protein>
<dbReference type="Proteomes" id="UP000000323">
    <property type="component" value="Chromosome 1"/>
</dbReference>
<reference evidence="4" key="1">
    <citation type="journal article" date="2010" name="Stand. Genomic Sci.">
        <title>Complete genome sequence of 'Thermobaculum terrenum' type strain (YNP1).</title>
        <authorList>
            <person name="Kiss H."/>
            <person name="Cleland D."/>
            <person name="Lapidus A."/>
            <person name="Lucas S."/>
            <person name="Glavina Del Rio T."/>
            <person name="Nolan M."/>
            <person name="Tice H."/>
            <person name="Han C."/>
            <person name="Goodwin L."/>
            <person name="Pitluck S."/>
            <person name="Liolios K."/>
            <person name="Ivanova N."/>
            <person name="Mavromatis K."/>
            <person name="Ovchinnikova G."/>
            <person name="Pati A."/>
            <person name="Chen A."/>
            <person name="Palaniappan K."/>
            <person name="Land M."/>
            <person name="Hauser L."/>
            <person name="Chang Y."/>
            <person name="Jeffries C."/>
            <person name="Lu M."/>
            <person name="Brettin T."/>
            <person name="Detter J."/>
            <person name="Goker M."/>
            <person name="Tindall B."/>
            <person name="Beck B."/>
            <person name="McDermott T."/>
            <person name="Woyke T."/>
            <person name="Bristow J."/>
            <person name="Eisen J."/>
            <person name="Markowitz V."/>
            <person name="Hugenholtz P."/>
            <person name="Kyrpides N."/>
            <person name="Klenk H."/>
            <person name="Cheng J."/>
        </authorList>
    </citation>
    <scope>NUCLEOTIDE SEQUENCE [LARGE SCALE GENOMIC DNA]</scope>
    <source>
        <strain evidence="4">ATCC BAA-798 / YNP1</strain>
    </source>
</reference>
<dbReference type="EMBL" id="CP001825">
    <property type="protein sequence ID" value="ACZ41589.1"/>
    <property type="molecule type" value="Genomic_DNA"/>
</dbReference>
<dbReference type="AlphaFoldDB" id="D1CF83"/>
<keyword evidence="4" id="KW-1185">Reference proteome</keyword>
<dbReference type="KEGG" id="ttr:Tter_0672"/>
<dbReference type="PROSITE" id="PS01328">
    <property type="entry name" value="4HBCOA_THIOESTERASE"/>
    <property type="match status" value="1"/>
</dbReference>
<dbReference type="NCBIfam" id="TIGR00051">
    <property type="entry name" value="YbgC/FadM family acyl-CoA thioesterase"/>
    <property type="match status" value="1"/>
</dbReference>
<accession>D1CF83</accession>
<gene>
    <name evidence="3" type="ordered locus">Tter_0672</name>
</gene>
<dbReference type="eggNOG" id="COG0824">
    <property type="taxonomic scope" value="Bacteria"/>
</dbReference>
<dbReference type="GO" id="GO:0047617">
    <property type="term" value="F:fatty acyl-CoA hydrolase activity"/>
    <property type="evidence" value="ECO:0007669"/>
    <property type="project" value="TreeGrafter"/>
</dbReference>
<dbReference type="InterPro" id="IPR050563">
    <property type="entry name" value="4-hydroxybenzoyl-CoA_TE"/>
</dbReference>
<dbReference type="InterPro" id="IPR008272">
    <property type="entry name" value="HB-CoA_thioesterase_AS"/>
</dbReference>
<evidence type="ECO:0000256" key="2">
    <source>
        <dbReference type="ARBA" id="ARBA00022801"/>
    </source>
</evidence>